<dbReference type="RefSeq" id="WP_147189613.1">
    <property type="nucleotide sequence ID" value="NZ_CP042435.1"/>
</dbReference>
<dbReference type="Gene3D" id="2.40.160.20">
    <property type="match status" value="1"/>
</dbReference>
<keyword evidence="1 2" id="KW-0732">Signal</keyword>
<dbReference type="SUPFAM" id="SSF56925">
    <property type="entry name" value="OMPA-like"/>
    <property type="match status" value="1"/>
</dbReference>
<evidence type="ECO:0000313" key="5">
    <source>
        <dbReference type="Proteomes" id="UP000321533"/>
    </source>
</evidence>
<feature type="domain" description="Outer membrane protein beta-barrel" evidence="3">
    <location>
        <begin position="10"/>
        <end position="207"/>
    </location>
</feature>
<dbReference type="InterPro" id="IPR027385">
    <property type="entry name" value="Beta-barrel_OMP"/>
</dbReference>
<dbReference type="AlphaFoldDB" id="A0A5B8VAT4"/>
<evidence type="ECO:0000313" key="4">
    <source>
        <dbReference type="EMBL" id="QEC67806.1"/>
    </source>
</evidence>
<evidence type="ECO:0000256" key="2">
    <source>
        <dbReference type="SAM" id="SignalP"/>
    </source>
</evidence>
<protein>
    <submittedName>
        <fullName evidence="4">Porin family protein</fullName>
    </submittedName>
</protein>
<evidence type="ECO:0000259" key="3">
    <source>
        <dbReference type="Pfam" id="PF13505"/>
    </source>
</evidence>
<dbReference type="Pfam" id="PF13505">
    <property type="entry name" value="OMP_b-brl"/>
    <property type="match status" value="1"/>
</dbReference>
<accession>A0A5B8VAT4</accession>
<name>A0A5B8VAT4_9BACT</name>
<dbReference type="OrthoDB" id="1094316at2"/>
<organism evidence="4 5">
    <name type="scientific">Panacibacter ginsenosidivorans</name>
    <dbReference type="NCBI Taxonomy" id="1813871"/>
    <lineage>
        <taxon>Bacteria</taxon>
        <taxon>Pseudomonadati</taxon>
        <taxon>Bacteroidota</taxon>
        <taxon>Chitinophagia</taxon>
        <taxon>Chitinophagales</taxon>
        <taxon>Chitinophagaceae</taxon>
        <taxon>Panacibacter</taxon>
    </lineage>
</organism>
<sequence length="210" mass="22543">MKHLKYLGVLAILMTIASVSANAQQKGILKFDLNYNYSIPLGSFKNNIVSDASPRGATGALMYGINNKWSAGLQFGYQDYYQKYPRAIYKTGNNEETSAVLTNSLQTVPLMAKAAFKPLGGGNALIQPYISAAAGFSVIDFRQYLGEFGGSDNSTSFTAQAGAGIMVPFSKGGASGFSVGADYNYIAYKKLGYDNLNNLSLHAGVHFPLR</sequence>
<feature type="signal peptide" evidence="2">
    <location>
        <begin position="1"/>
        <end position="23"/>
    </location>
</feature>
<proteinExistence type="predicted"/>
<keyword evidence="5" id="KW-1185">Reference proteome</keyword>
<dbReference type="InterPro" id="IPR011250">
    <property type="entry name" value="OMP/PagP_B-barrel"/>
</dbReference>
<dbReference type="KEGG" id="pgin:FRZ67_11045"/>
<dbReference type="EMBL" id="CP042435">
    <property type="protein sequence ID" value="QEC67806.1"/>
    <property type="molecule type" value="Genomic_DNA"/>
</dbReference>
<feature type="chain" id="PRO_5022764080" evidence="2">
    <location>
        <begin position="24"/>
        <end position="210"/>
    </location>
</feature>
<evidence type="ECO:0000256" key="1">
    <source>
        <dbReference type="ARBA" id="ARBA00022729"/>
    </source>
</evidence>
<dbReference type="Proteomes" id="UP000321533">
    <property type="component" value="Chromosome"/>
</dbReference>
<gene>
    <name evidence="4" type="ORF">FRZ67_11045</name>
</gene>
<reference evidence="4 5" key="1">
    <citation type="journal article" date="2016" name="Int. J. Syst. Evol. Microbiol.">
        <title>Panacibacter ginsenosidivorans gen. nov., sp. nov., with ginsenoside converting activity isolated from soil of a ginseng field.</title>
        <authorList>
            <person name="Siddiqi M.Z."/>
            <person name="Muhammad Shafi S."/>
            <person name="Choi K.D."/>
            <person name="Im W.T."/>
        </authorList>
    </citation>
    <scope>NUCLEOTIDE SEQUENCE [LARGE SCALE GENOMIC DNA]</scope>
    <source>
        <strain evidence="4 5">Gsoil1550</strain>
    </source>
</reference>